<evidence type="ECO:0000256" key="1">
    <source>
        <dbReference type="SAM" id="Phobius"/>
    </source>
</evidence>
<keyword evidence="1" id="KW-0472">Membrane</keyword>
<dbReference type="AlphaFoldDB" id="A0A928V8J0"/>
<keyword evidence="1" id="KW-0812">Transmembrane</keyword>
<organism evidence="2 3">
    <name type="scientific">Cellvibrio polysaccharolyticus</name>
    <dbReference type="NCBI Taxonomy" id="2082724"/>
    <lineage>
        <taxon>Bacteria</taxon>
        <taxon>Pseudomonadati</taxon>
        <taxon>Pseudomonadota</taxon>
        <taxon>Gammaproteobacteria</taxon>
        <taxon>Cellvibrionales</taxon>
        <taxon>Cellvibrionaceae</taxon>
        <taxon>Cellvibrio</taxon>
    </lineage>
</organism>
<proteinExistence type="predicted"/>
<sequence length="92" mass="9616">MYCTFANAAAQDGKHGDENLQNSLSVSEGDQALLQPVDHSGIGATQELVATISAFGIRLFEALIIFAAALIEAVVIFLGAVIKALIVFLVAL</sequence>
<dbReference type="Proteomes" id="UP000652567">
    <property type="component" value="Unassembled WGS sequence"/>
</dbReference>
<name>A0A928V8J0_9GAMM</name>
<protein>
    <submittedName>
        <fullName evidence="2">Uncharacterized protein</fullName>
    </submittedName>
</protein>
<comment type="caution">
    <text evidence="2">The sequence shown here is derived from an EMBL/GenBank/DDBJ whole genome shotgun (WGS) entry which is preliminary data.</text>
</comment>
<gene>
    <name evidence="2" type="ORF">C4F51_12515</name>
</gene>
<reference evidence="2" key="1">
    <citation type="submission" date="2018-07" db="EMBL/GenBank/DDBJ databases">
        <title>Genome assembly of strain Ka43.</title>
        <authorList>
            <person name="Kukolya J."/>
            <person name="Nagy I."/>
            <person name="Horvath B."/>
            <person name="Toth A."/>
        </authorList>
    </citation>
    <scope>NUCLEOTIDE SEQUENCE</scope>
    <source>
        <strain evidence="2">KB43</strain>
    </source>
</reference>
<keyword evidence="1" id="KW-1133">Transmembrane helix</keyword>
<evidence type="ECO:0000313" key="3">
    <source>
        <dbReference type="Proteomes" id="UP000652567"/>
    </source>
</evidence>
<keyword evidence="3" id="KW-1185">Reference proteome</keyword>
<dbReference type="EMBL" id="PRDL01000001">
    <property type="protein sequence ID" value="MBE8718009.1"/>
    <property type="molecule type" value="Genomic_DNA"/>
</dbReference>
<accession>A0A928V8J0</accession>
<feature type="transmembrane region" description="Helical" evidence="1">
    <location>
        <begin position="63"/>
        <end position="91"/>
    </location>
</feature>
<evidence type="ECO:0000313" key="2">
    <source>
        <dbReference type="EMBL" id="MBE8718009.1"/>
    </source>
</evidence>